<keyword evidence="1" id="KW-0812">Transmembrane</keyword>
<gene>
    <name evidence="2" type="ORF">SAMN06265353_0441</name>
</gene>
<keyword evidence="1" id="KW-0472">Membrane</keyword>
<dbReference type="Gene3D" id="1.20.1640.10">
    <property type="entry name" value="Multidrug efflux transporter AcrB transmembrane domain"/>
    <property type="match status" value="2"/>
</dbReference>
<proteinExistence type="predicted"/>
<feature type="transmembrane region" description="Helical" evidence="1">
    <location>
        <begin position="380"/>
        <end position="397"/>
    </location>
</feature>
<feature type="transmembrane region" description="Helical" evidence="1">
    <location>
        <begin position="485"/>
        <end position="507"/>
    </location>
</feature>
<dbReference type="SUPFAM" id="SSF82714">
    <property type="entry name" value="Multidrug efflux transporter AcrB TolC docking domain, DN and DC subdomains"/>
    <property type="match status" value="2"/>
</dbReference>
<evidence type="ECO:0000313" key="3">
    <source>
        <dbReference type="Proteomes" id="UP000218627"/>
    </source>
</evidence>
<feature type="transmembrane region" description="Helical" evidence="1">
    <location>
        <begin position="908"/>
        <end position="927"/>
    </location>
</feature>
<dbReference type="SUPFAM" id="SSF82866">
    <property type="entry name" value="Multidrug efflux transporter AcrB transmembrane domain"/>
    <property type="match status" value="2"/>
</dbReference>
<dbReference type="PANTHER" id="PTHR32063">
    <property type="match status" value="1"/>
</dbReference>
<dbReference type="SUPFAM" id="SSF82693">
    <property type="entry name" value="Multidrug efflux transporter AcrB pore domain, PN1, PN2, PC1 and PC2 subdomains"/>
    <property type="match status" value="3"/>
</dbReference>
<evidence type="ECO:0000313" key="2">
    <source>
        <dbReference type="EMBL" id="SNZ12126.1"/>
    </source>
</evidence>
<dbReference type="InterPro" id="IPR027463">
    <property type="entry name" value="AcrB_DN_DC_subdom"/>
</dbReference>
<feature type="transmembrane region" description="Helical" evidence="1">
    <location>
        <begin position="458"/>
        <end position="478"/>
    </location>
</feature>
<dbReference type="Gene3D" id="3.30.70.1430">
    <property type="entry name" value="Multidrug efflux transporter AcrB pore domain"/>
    <property type="match status" value="2"/>
</dbReference>
<name>A0A285NW58_9AQUI</name>
<dbReference type="OrthoDB" id="9757876at2"/>
<dbReference type="GO" id="GO:0005886">
    <property type="term" value="C:plasma membrane"/>
    <property type="evidence" value="ECO:0007669"/>
    <property type="project" value="TreeGrafter"/>
</dbReference>
<sequence>MYGLAGRLANYFIDSKLTPILILVSLALGFFAVITTPKEEEPQIVVPMIDIFISYPGASPEEVERRVVIPLEKKLWELKDIEYIYSASSEGGAIVTARFYVGTDPVKALVDLNTKMMSAMDLAPPGVVLPPLIKPKSIDDVPILTLTLWGKSYDWYSLRRIASTVENEIKKVSNVADVFLVGGKPREIRVILDPARMLAYGVSPLYIAQVIKTANAQEVSGNILQAGKVYKIRTGEFLRSKEDVENLLVSVVNGKPVYLKDVATVVDGPSEIKDYVLMGFGPKAGEKGIKDAKEGELYPAVTIAVSKRKGTNAVNVAEEVLNLVDHLKGRIIPKDVNITITRNYGETAKEKADELLEHLFIATFSVILLIAVALGVRDALVVGIAVPITLAIALFLSEMYGFTLNRVTLFALIFAIGILVDDAIVVVENIHRWFELKLAKTPREAVVRATDEVGNPTILATFTVISALMPMAFVSGLMGPYMRPIPINASVAMFFSLLVAFIVTPWASYRFLKHHQEHQKQEVDIRQTTFWKVYSKIMVPLITSKPKRYAFYLFTLSLLMLSIGLFITKAVVVKMLPYDNKSELQIVLDMPEGTPLEKTLEVAKAIGDYISKQSIVTDYQIYVGTSSPFNFNGLVRHYYLRQSSNMADLQVNLINKHERSEQSHDFAKRIRPAVHEIAQKYGAKYVAVVEVPPGPPVLSPIVAEIYGPDLKEQEKFAREVLKVFKETPSITDQGIYLEDPAPMIRLVAKEDKLKLAGLNKEELVYTLKAIIGGYQVGILQNTDTEHVPIVIRFDERYRTMDILKNLKIPTRDGRLVPLSELVEIKEDTVPKTIYHKNLRRVVYVIGDVAGREEAPFYGILDVRNKILNLPNPYGSVKELWMSLPLIEDGIYVKWDGEMHITLEVFRDLGLAFGVALFVMYVLILGWFKDFKIPGIIMAPIPLTLVGIVPGHLLLGAFFTATSMIGFIALAGIIVRNSILLVDFAEERIRDGVAPHLAVVEAGVIRTRPILLTAIAVIVGAFVILFDPIFNGLAISLIFGTIGSTTLTLVLIPVMYYASKVKKLAVIPSAEEVQRDIFR</sequence>
<dbReference type="Gene3D" id="3.30.70.1440">
    <property type="entry name" value="Multidrug efflux transporter AcrB pore domain"/>
    <property type="match status" value="1"/>
</dbReference>
<dbReference type="InterPro" id="IPR001036">
    <property type="entry name" value="Acrflvin-R"/>
</dbReference>
<dbReference type="GO" id="GO:0042910">
    <property type="term" value="F:xenobiotic transmembrane transporter activity"/>
    <property type="evidence" value="ECO:0007669"/>
    <property type="project" value="TreeGrafter"/>
</dbReference>
<protein>
    <submittedName>
        <fullName evidence="2">Multidrug efflux pump subunit AcrB</fullName>
    </submittedName>
</protein>
<accession>A0A285NW58</accession>
<reference evidence="3" key="1">
    <citation type="submission" date="2017-09" db="EMBL/GenBank/DDBJ databases">
        <authorList>
            <person name="Varghese N."/>
            <person name="Submissions S."/>
        </authorList>
    </citation>
    <scope>NUCLEOTIDE SEQUENCE [LARGE SCALE GENOMIC DNA]</scope>
    <source>
        <strain evidence="3">DSM 2913</strain>
    </source>
</reference>
<keyword evidence="3" id="KW-1185">Reference proteome</keyword>
<dbReference type="Proteomes" id="UP000218627">
    <property type="component" value="Unassembled WGS sequence"/>
</dbReference>
<dbReference type="Gene3D" id="3.30.70.1320">
    <property type="entry name" value="Multidrug efflux transporter AcrB pore domain like"/>
    <property type="match status" value="1"/>
</dbReference>
<feature type="transmembrane region" description="Helical" evidence="1">
    <location>
        <begin position="1009"/>
        <end position="1029"/>
    </location>
</feature>
<feature type="transmembrane region" description="Helical" evidence="1">
    <location>
        <begin position="549"/>
        <end position="572"/>
    </location>
</feature>
<feature type="transmembrane region" description="Helical" evidence="1">
    <location>
        <begin position="1035"/>
        <end position="1057"/>
    </location>
</feature>
<evidence type="ECO:0000256" key="1">
    <source>
        <dbReference type="SAM" id="Phobius"/>
    </source>
</evidence>
<dbReference type="AlphaFoldDB" id="A0A285NW58"/>
<dbReference type="PANTHER" id="PTHR32063:SF16">
    <property type="entry name" value="CATION EFFLUX SYSTEM (ACRB_ACRD_ACRF FAMILY)"/>
    <property type="match status" value="1"/>
</dbReference>
<feature type="transmembrane region" description="Helical" evidence="1">
    <location>
        <begin position="355"/>
        <end position="374"/>
    </location>
</feature>
<feature type="transmembrane region" description="Helical" evidence="1">
    <location>
        <begin position="17"/>
        <end position="34"/>
    </location>
</feature>
<feature type="transmembrane region" description="Helical" evidence="1">
    <location>
        <begin position="947"/>
        <end position="974"/>
    </location>
</feature>
<keyword evidence="1" id="KW-1133">Transmembrane helix</keyword>
<dbReference type="EMBL" id="OBEN01000001">
    <property type="protein sequence ID" value="SNZ12126.1"/>
    <property type="molecule type" value="Genomic_DNA"/>
</dbReference>
<dbReference type="PRINTS" id="PR00702">
    <property type="entry name" value="ACRIFLAVINRP"/>
</dbReference>
<dbReference type="Pfam" id="PF00873">
    <property type="entry name" value="ACR_tran"/>
    <property type="match status" value="1"/>
</dbReference>
<feature type="transmembrane region" description="Helical" evidence="1">
    <location>
        <begin position="409"/>
        <end position="427"/>
    </location>
</feature>
<dbReference type="RefSeq" id="WP_096600612.1">
    <property type="nucleotide sequence ID" value="NZ_OBEN01000001.1"/>
</dbReference>
<dbReference type="Gene3D" id="3.30.2090.10">
    <property type="entry name" value="Multidrug efflux transporter AcrB TolC docking domain, DN and DC subdomains"/>
    <property type="match status" value="2"/>
</dbReference>
<organism evidence="2 3">
    <name type="scientific">Hydrogenobacter hydrogenophilus</name>
    <dbReference type="NCBI Taxonomy" id="35835"/>
    <lineage>
        <taxon>Bacteria</taxon>
        <taxon>Pseudomonadati</taxon>
        <taxon>Aquificota</taxon>
        <taxon>Aquificia</taxon>
        <taxon>Aquificales</taxon>
        <taxon>Aquificaceae</taxon>
        <taxon>Hydrogenobacter</taxon>
    </lineage>
</organism>